<name>A0A9D4B2X7_9SAUR</name>
<accession>A0A9D4B2X7</accession>
<evidence type="ECO:0000313" key="1">
    <source>
        <dbReference type="EMBL" id="KAH1178320.1"/>
    </source>
</evidence>
<protein>
    <submittedName>
        <fullName evidence="1">Uncharacterized protein</fullName>
    </submittedName>
</protein>
<dbReference type="AlphaFoldDB" id="A0A9D4B2X7"/>
<keyword evidence="2" id="KW-1185">Reference proteome</keyword>
<dbReference type="Proteomes" id="UP000827986">
    <property type="component" value="Unassembled WGS sequence"/>
</dbReference>
<proteinExistence type="predicted"/>
<gene>
    <name evidence="1" type="ORF">KIL84_012022</name>
</gene>
<sequence length="169" mass="19260">MPRFWGLQRRARPLRVLEPVRTTLSSSSLDNESLSSVPEDFRSYQDLLKCMATSLDIQDKFVQENVHKLVNILQPLAPGRVALTTNETILEPAKSFWNSPTLTCTAKCTDKRYYVPIQSFESFFTHPAPNSLADMAASETGKTCLKKESKKLDLVERKFYLTPPCRFIL</sequence>
<dbReference type="Gene3D" id="1.10.287.3160">
    <property type="match status" value="1"/>
</dbReference>
<organism evidence="1 2">
    <name type="scientific">Mauremys mutica</name>
    <name type="common">yellowpond turtle</name>
    <dbReference type="NCBI Taxonomy" id="74926"/>
    <lineage>
        <taxon>Eukaryota</taxon>
        <taxon>Metazoa</taxon>
        <taxon>Chordata</taxon>
        <taxon>Craniata</taxon>
        <taxon>Vertebrata</taxon>
        <taxon>Euteleostomi</taxon>
        <taxon>Archelosauria</taxon>
        <taxon>Testudinata</taxon>
        <taxon>Testudines</taxon>
        <taxon>Cryptodira</taxon>
        <taxon>Durocryptodira</taxon>
        <taxon>Testudinoidea</taxon>
        <taxon>Geoemydidae</taxon>
        <taxon>Geoemydinae</taxon>
        <taxon>Mauremys</taxon>
    </lineage>
</organism>
<dbReference type="EMBL" id="JAHDVG010000474">
    <property type="protein sequence ID" value="KAH1178320.1"/>
    <property type="molecule type" value="Genomic_DNA"/>
</dbReference>
<reference evidence="1" key="1">
    <citation type="submission" date="2021-09" db="EMBL/GenBank/DDBJ databases">
        <title>The genome of Mauremys mutica provides insights into the evolution of semi-aquatic lifestyle.</title>
        <authorList>
            <person name="Gong S."/>
            <person name="Gao Y."/>
        </authorList>
    </citation>
    <scope>NUCLEOTIDE SEQUENCE</scope>
    <source>
        <strain evidence="1">MM-2020</strain>
        <tissue evidence="1">Muscle</tissue>
    </source>
</reference>
<comment type="caution">
    <text evidence="1">The sequence shown here is derived from an EMBL/GenBank/DDBJ whole genome shotgun (WGS) entry which is preliminary data.</text>
</comment>
<evidence type="ECO:0000313" key="2">
    <source>
        <dbReference type="Proteomes" id="UP000827986"/>
    </source>
</evidence>